<dbReference type="EMBL" id="AMFJ01021683">
    <property type="protein sequence ID" value="EKD65750.1"/>
    <property type="molecule type" value="Genomic_DNA"/>
</dbReference>
<organism evidence="2">
    <name type="scientific">uncultured bacterium</name>
    <name type="common">gcode 4</name>
    <dbReference type="NCBI Taxonomy" id="1234023"/>
    <lineage>
        <taxon>Bacteria</taxon>
        <taxon>environmental samples</taxon>
    </lineage>
</organism>
<dbReference type="AlphaFoldDB" id="K2ACQ5"/>
<keyword evidence="1" id="KW-0812">Transmembrane</keyword>
<proteinExistence type="predicted"/>
<feature type="transmembrane region" description="Helical" evidence="1">
    <location>
        <begin position="12"/>
        <end position="31"/>
    </location>
</feature>
<sequence>MNSRKLNKFINLASLIILLFLFLIGFFFRFYGLLDNHPFWIDEFATVDQARILLKYWSSVF</sequence>
<gene>
    <name evidence="2" type="ORF">ACD_49C00097G0001</name>
</gene>
<feature type="non-terminal residue" evidence="2">
    <location>
        <position position="61"/>
    </location>
</feature>
<accession>K2ACQ5</accession>
<comment type="caution">
    <text evidence="2">The sequence shown here is derived from an EMBL/GenBank/DDBJ whole genome shotgun (WGS) entry which is preliminary data.</text>
</comment>
<keyword evidence="1" id="KW-1133">Transmembrane helix</keyword>
<evidence type="ECO:0000313" key="2">
    <source>
        <dbReference type="EMBL" id="EKD65750.1"/>
    </source>
</evidence>
<reference evidence="2" key="1">
    <citation type="journal article" date="2012" name="Science">
        <title>Fermentation, hydrogen, and sulfur metabolism in multiple uncultivated bacterial phyla.</title>
        <authorList>
            <person name="Wrighton K.C."/>
            <person name="Thomas B.C."/>
            <person name="Sharon I."/>
            <person name="Miller C.S."/>
            <person name="Castelle C.J."/>
            <person name="VerBerkmoes N.C."/>
            <person name="Wilkins M.J."/>
            <person name="Hettich R.L."/>
            <person name="Lipton M.S."/>
            <person name="Williams K.H."/>
            <person name="Long P.E."/>
            <person name="Banfield J.F."/>
        </authorList>
    </citation>
    <scope>NUCLEOTIDE SEQUENCE [LARGE SCALE GENOMIC DNA]</scope>
</reference>
<protein>
    <submittedName>
        <fullName evidence="2">Uncharacterized protein</fullName>
    </submittedName>
</protein>
<keyword evidence="1" id="KW-0472">Membrane</keyword>
<name>K2ACQ5_9BACT</name>
<evidence type="ECO:0000256" key="1">
    <source>
        <dbReference type="SAM" id="Phobius"/>
    </source>
</evidence>